<sequence>MNKRRIFSRADWLCGLGAFLVSLAVYGYTAAPNVTLLDSGEFLVAAGHFGVPHPTGYPLWTFTSWLFQLLPLGNMAWEVAVWSGVCTAGAVGIAAMMSNNILRWMGFFGEAGQRWANIVISGSFALTLAFSFSVWSQAVIAEVYGLHALMTAIFLLLLYRWVHGPQRDSLMIGAFFVLALSFGNHHLTLVLSPLPFLLILLLRRRAFWDWLLAAMVTALLVYLGFAILSGDVLVLKTAIRLAYCVAIGGAFLLWKRRLRIRVKLIAFLPFAVIAGLLSYVYMPLASSTNPPMNWSYTREAQGFFYSINRSQYQGPLTEQSIKTLGRFMGTYPGEQTKPKAGEVERSKREVLVEWAGFFWLQLNRSFTPFSIIFYFCSILAALRLSLNRRTWIYLLHIAFVLAAFLQPILDGAKIDADGWWLQMPYHTYTNLIFSLLCVMGGGYLLDALTRRRTKLIWITALLPIMPAYGFLVNFSEASQRNHWFGWMFGHDMLKDLPKGSIVIGGSDPGRFVPTYMIFGESPQPAALKRDPGFDRRDLYIITQNALGESNYMKYLRDHYTTARPKPKNAFEKWLGRENTYPQETIALPSPEECKVITEDAKKTASKEEQADYSFEMGAILKWIWEKNKDRHDFFIEESFSIPWTYDYAIPHGLVYQLSKTKLDRIPPEAVARDFAFWKDYKAKLLNDPSYASDYDAQRSFSKLRQTIGNIYKYRKMKDEAIRAYFEALELWPENIEVIAVLTRLLWDKGDFDTSIALFQKALEKDYNNLPLWRLAIMAEERKKTEGEIRGLKDTLAQQPRNREIVDKLIELYSRVGESEKAEAVVNKGTNDLADDPAMLRIAVTYYGVNSKWQDALAPAERLIRIEPTNAQNFLLLARVYYSLNKKKEFYDTARKAIEIGGVSMREQILNDDFFKSWRNEPEFQSLAQPGGNLSPGGGVPPSSGTQPATSSTEGQEHMMLRSP</sequence>
<dbReference type="Pfam" id="PF11028">
    <property type="entry name" value="TMEM260-like"/>
    <property type="match status" value="1"/>
</dbReference>
<feature type="transmembrane region" description="Helical" evidence="3">
    <location>
        <begin position="429"/>
        <end position="448"/>
    </location>
</feature>
<dbReference type="STRING" id="690879.TSACC_21541"/>
<gene>
    <name evidence="4" type="ORF">TSACC_21541</name>
</gene>
<dbReference type="InterPro" id="IPR011990">
    <property type="entry name" value="TPR-like_helical_dom_sf"/>
</dbReference>
<keyword evidence="3" id="KW-0812">Transmembrane</keyword>
<evidence type="ECO:0000313" key="4">
    <source>
        <dbReference type="EMBL" id="GAT33132.1"/>
    </source>
</evidence>
<feature type="transmembrane region" description="Helical" evidence="3">
    <location>
        <begin position="455"/>
        <end position="474"/>
    </location>
</feature>
<dbReference type="PANTHER" id="PTHR16214:SF3">
    <property type="entry name" value="TRANSMEMBRANE PROTEIN 260"/>
    <property type="match status" value="1"/>
</dbReference>
<dbReference type="SUPFAM" id="SSF48452">
    <property type="entry name" value="TPR-like"/>
    <property type="match status" value="1"/>
</dbReference>
<dbReference type="Proteomes" id="UP000076023">
    <property type="component" value="Unassembled WGS sequence"/>
</dbReference>
<dbReference type="SMART" id="SM00028">
    <property type="entry name" value="TPR"/>
    <property type="match status" value="2"/>
</dbReference>
<comment type="caution">
    <text evidence="4">The sequence shown here is derived from an EMBL/GenBank/DDBJ whole genome shotgun (WGS) entry which is preliminary data.</text>
</comment>
<evidence type="ECO:0000256" key="2">
    <source>
        <dbReference type="SAM" id="MobiDB-lite"/>
    </source>
</evidence>
<feature type="transmembrane region" description="Helical" evidence="3">
    <location>
        <begin position="207"/>
        <end position="227"/>
    </location>
</feature>
<keyword evidence="3" id="KW-0472">Membrane</keyword>
<dbReference type="EMBL" id="BDCO01000002">
    <property type="protein sequence ID" value="GAT33132.1"/>
    <property type="molecule type" value="Genomic_DNA"/>
</dbReference>
<dbReference type="AlphaFoldDB" id="A0A146G6X5"/>
<feature type="transmembrane region" description="Helical" evidence="3">
    <location>
        <begin position="143"/>
        <end position="162"/>
    </location>
</feature>
<dbReference type="InterPro" id="IPR021280">
    <property type="entry name" value="TMEM260-like"/>
</dbReference>
<feature type="repeat" description="TPR" evidence="1">
    <location>
        <begin position="701"/>
        <end position="734"/>
    </location>
</feature>
<keyword evidence="1" id="KW-0802">TPR repeat</keyword>
<organism evidence="4 5">
    <name type="scientific">Terrimicrobium sacchariphilum</name>
    <dbReference type="NCBI Taxonomy" id="690879"/>
    <lineage>
        <taxon>Bacteria</taxon>
        <taxon>Pseudomonadati</taxon>
        <taxon>Verrucomicrobiota</taxon>
        <taxon>Terrimicrobiia</taxon>
        <taxon>Terrimicrobiales</taxon>
        <taxon>Terrimicrobiaceae</taxon>
        <taxon>Terrimicrobium</taxon>
    </lineage>
</organism>
<feature type="transmembrane region" description="Helical" evidence="3">
    <location>
        <begin position="266"/>
        <end position="284"/>
    </location>
</feature>
<dbReference type="PANTHER" id="PTHR16214">
    <property type="entry name" value="TRANSMEMBRANE PROTEIN 260"/>
    <property type="match status" value="1"/>
</dbReference>
<feature type="transmembrane region" description="Helical" evidence="3">
    <location>
        <begin position="366"/>
        <end position="384"/>
    </location>
</feature>
<dbReference type="PROSITE" id="PS50005">
    <property type="entry name" value="TPR"/>
    <property type="match status" value="1"/>
</dbReference>
<feature type="compositionally biased region" description="Basic and acidic residues" evidence="2">
    <location>
        <begin position="954"/>
        <end position="963"/>
    </location>
</feature>
<dbReference type="InterPro" id="IPR019734">
    <property type="entry name" value="TPR_rpt"/>
</dbReference>
<protein>
    <submittedName>
        <fullName evidence="4">TPR repeat-containing protein</fullName>
    </submittedName>
</protein>
<dbReference type="Gene3D" id="1.25.40.10">
    <property type="entry name" value="Tetratricopeptide repeat domain"/>
    <property type="match status" value="2"/>
</dbReference>
<feature type="transmembrane region" description="Helical" evidence="3">
    <location>
        <begin position="174"/>
        <end position="200"/>
    </location>
</feature>
<keyword evidence="5" id="KW-1185">Reference proteome</keyword>
<dbReference type="InParanoid" id="A0A146G6X5"/>
<evidence type="ECO:0000256" key="3">
    <source>
        <dbReference type="SAM" id="Phobius"/>
    </source>
</evidence>
<keyword evidence="3" id="KW-1133">Transmembrane helix</keyword>
<name>A0A146G6X5_TERSA</name>
<proteinExistence type="predicted"/>
<feature type="transmembrane region" description="Helical" evidence="3">
    <location>
        <begin position="79"/>
        <end position="98"/>
    </location>
</feature>
<reference evidence="5" key="1">
    <citation type="journal article" date="2017" name="Genome Announc.">
        <title>Draft Genome Sequence of Terrimicrobium sacchariphilum NM-5T, a Facultative Anaerobic Soil Bacterium of the Class Spartobacteria.</title>
        <authorList>
            <person name="Qiu Y.L."/>
            <person name="Tourlousse D.M."/>
            <person name="Matsuura N."/>
            <person name="Ohashi A."/>
            <person name="Sekiguchi Y."/>
        </authorList>
    </citation>
    <scope>NUCLEOTIDE SEQUENCE [LARGE SCALE GENOMIC DNA]</scope>
    <source>
        <strain evidence="5">NM-5</strain>
    </source>
</reference>
<feature type="transmembrane region" description="Helical" evidence="3">
    <location>
        <begin position="12"/>
        <end position="31"/>
    </location>
</feature>
<feature type="transmembrane region" description="Helical" evidence="3">
    <location>
        <begin position="391"/>
        <end position="409"/>
    </location>
</feature>
<dbReference type="InterPro" id="IPR052724">
    <property type="entry name" value="GT117_domain-containing"/>
</dbReference>
<dbReference type="RefSeq" id="WP_075078901.1">
    <property type="nucleotide sequence ID" value="NZ_BDCO01000002.1"/>
</dbReference>
<feature type="region of interest" description="Disordered" evidence="2">
    <location>
        <begin position="924"/>
        <end position="963"/>
    </location>
</feature>
<evidence type="ECO:0000313" key="5">
    <source>
        <dbReference type="Proteomes" id="UP000076023"/>
    </source>
</evidence>
<dbReference type="OrthoDB" id="9758079at2"/>
<feature type="transmembrane region" description="Helical" evidence="3">
    <location>
        <begin position="118"/>
        <end position="136"/>
    </location>
</feature>
<accession>A0A146G6X5</accession>
<evidence type="ECO:0000256" key="1">
    <source>
        <dbReference type="PROSITE-ProRule" id="PRU00339"/>
    </source>
</evidence>